<protein>
    <submittedName>
        <fullName evidence="10">ABC transporter permease</fullName>
    </submittedName>
</protein>
<dbReference type="InterPro" id="IPR000515">
    <property type="entry name" value="MetI-like"/>
</dbReference>
<organism evidence="10 11">
    <name type="scientific">Shinella lacus</name>
    <dbReference type="NCBI Taxonomy" id="2654216"/>
    <lineage>
        <taxon>Bacteria</taxon>
        <taxon>Pseudomonadati</taxon>
        <taxon>Pseudomonadota</taxon>
        <taxon>Alphaproteobacteria</taxon>
        <taxon>Hyphomicrobiales</taxon>
        <taxon>Rhizobiaceae</taxon>
        <taxon>Shinella</taxon>
    </lineage>
</organism>
<evidence type="ECO:0000256" key="8">
    <source>
        <dbReference type="RuleBase" id="RU363032"/>
    </source>
</evidence>
<keyword evidence="6 8" id="KW-1133">Transmembrane helix</keyword>
<evidence type="ECO:0000256" key="5">
    <source>
        <dbReference type="ARBA" id="ARBA00022692"/>
    </source>
</evidence>
<sequence length="313" mass="34017">MQVRRDAGLASPAREVSLTAIPDQGAHTGSERPTFLSRFQLRGAVWLAAPAVLVLLVALAYPLAIVVVRSFTDPAPGIDNYIWFFQSAVNRNVLQRTFVVAAWVTLASLICAYPYAYAMTIVGRNVRLALILCVLVPFWLSGVVRTLAWVILLQDSGVINSMLRGIGLSPVKLIRTLPGVIIGMTQVLLPFMILPIYSVMRGIDTRLLQAARSLGAKPWRAFVQIYVPLSLPGVYAGAIIVFILSLGFYITPALLGGPRSTMLSSLVQNQVLSLLNWGRGGAMGVVLLVATFLLLAIAAPLMRQKHTSNRREA</sequence>
<dbReference type="Proteomes" id="UP000996601">
    <property type="component" value="Unassembled WGS sequence"/>
</dbReference>
<dbReference type="Pfam" id="PF00528">
    <property type="entry name" value="BPD_transp_1"/>
    <property type="match status" value="1"/>
</dbReference>
<name>A0ABT1R4M1_9HYPH</name>
<keyword evidence="5 8" id="KW-0812">Transmembrane</keyword>
<dbReference type="PROSITE" id="PS50928">
    <property type="entry name" value="ABC_TM1"/>
    <property type="match status" value="1"/>
</dbReference>
<dbReference type="SUPFAM" id="SSF161098">
    <property type="entry name" value="MetI-like"/>
    <property type="match status" value="1"/>
</dbReference>
<feature type="transmembrane region" description="Helical" evidence="8">
    <location>
        <begin position="173"/>
        <end position="200"/>
    </location>
</feature>
<feature type="transmembrane region" description="Helical" evidence="8">
    <location>
        <begin position="221"/>
        <end position="250"/>
    </location>
</feature>
<feature type="transmembrane region" description="Helical" evidence="8">
    <location>
        <begin position="128"/>
        <end position="153"/>
    </location>
</feature>
<comment type="subcellular location">
    <subcellularLocation>
        <location evidence="1 8">Cell membrane</location>
        <topology evidence="1 8">Multi-pass membrane protein</topology>
    </subcellularLocation>
</comment>
<evidence type="ECO:0000256" key="3">
    <source>
        <dbReference type="ARBA" id="ARBA00022448"/>
    </source>
</evidence>
<feature type="transmembrane region" description="Helical" evidence="8">
    <location>
        <begin position="44"/>
        <end position="68"/>
    </location>
</feature>
<comment type="caution">
    <text evidence="10">The sequence shown here is derived from an EMBL/GenBank/DDBJ whole genome shotgun (WGS) entry which is preliminary data.</text>
</comment>
<proteinExistence type="inferred from homology"/>
<evidence type="ECO:0000256" key="7">
    <source>
        <dbReference type="ARBA" id="ARBA00023136"/>
    </source>
</evidence>
<accession>A0ABT1R4M1</accession>
<dbReference type="EMBL" id="WHSB02000003">
    <property type="protein sequence ID" value="MCQ4630111.1"/>
    <property type="molecule type" value="Genomic_DNA"/>
</dbReference>
<evidence type="ECO:0000313" key="10">
    <source>
        <dbReference type="EMBL" id="MCQ4630111.1"/>
    </source>
</evidence>
<dbReference type="PANTHER" id="PTHR42929:SF5">
    <property type="entry name" value="ABC TRANSPORTER PERMEASE PROTEIN"/>
    <property type="match status" value="1"/>
</dbReference>
<keyword evidence="4" id="KW-1003">Cell membrane</keyword>
<dbReference type="CDD" id="cd06261">
    <property type="entry name" value="TM_PBP2"/>
    <property type="match status" value="1"/>
</dbReference>
<keyword evidence="7 8" id="KW-0472">Membrane</keyword>
<keyword evidence="11" id="KW-1185">Reference proteome</keyword>
<evidence type="ECO:0000313" key="11">
    <source>
        <dbReference type="Proteomes" id="UP000996601"/>
    </source>
</evidence>
<evidence type="ECO:0000256" key="2">
    <source>
        <dbReference type="ARBA" id="ARBA00007069"/>
    </source>
</evidence>
<feature type="domain" description="ABC transmembrane type-1" evidence="9">
    <location>
        <begin position="94"/>
        <end position="298"/>
    </location>
</feature>
<dbReference type="Gene3D" id="1.10.3720.10">
    <property type="entry name" value="MetI-like"/>
    <property type="match status" value="1"/>
</dbReference>
<evidence type="ECO:0000256" key="4">
    <source>
        <dbReference type="ARBA" id="ARBA00022475"/>
    </source>
</evidence>
<reference evidence="10" key="1">
    <citation type="submission" date="2021-07" db="EMBL/GenBank/DDBJ databases">
        <title>Shinella sp. nov., a novel member of the genus Shinella from water.</title>
        <authorList>
            <person name="Deng Y."/>
        </authorList>
    </citation>
    <scope>NUCLEOTIDE SEQUENCE</scope>
    <source>
        <strain evidence="10">CPCC 100929</strain>
    </source>
</reference>
<dbReference type="PANTHER" id="PTHR42929">
    <property type="entry name" value="INNER MEMBRANE ABC TRANSPORTER PERMEASE PROTEIN YDCU-RELATED-RELATED"/>
    <property type="match status" value="1"/>
</dbReference>
<feature type="transmembrane region" description="Helical" evidence="8">
    <location>
        <begin position="282"/>
        <end position="302"/>
    </location>
</feature>
<evidence type="ECO:0000259" key="9">
    <source>
        <dbReference type="PROSITE" id="PS50928"/>
    </source>
</evidence>
<comment type="similarity">
    <text evidence="2">Belongs to the binding-protein-dependent transport system permease family. CysTW subfamily.</text>
</comment>
<feature type="transmembrane region" description="Helical" evidence="8">
    <location>
        <begin position="93"/>
        <end position="116"/>
    </location>
</feature>
<keyword evidence="3 8" id="KW-0813">Transport</keyword>
<dbReference type="InterPro" id="IPR035906">
    <property type="entry name" value="MetI-like_sf"/>
</dbReference>
<evidence type="ECO:0000256" key="6">
    <source>
        <dbReference type="ARBA" id="ARBA00022989"/>
    </source>
</evidence>
<evidence type="ECO:0000256" key="1">
    <source>
        <dbReference type="ARBA" id="ARBA00004651"/>
    </source>
</evidence>
<gene>
    <name evidence="10" type="ORF">GB927_008705</name>
</gene>